<dbReference type="Proteomes" id="UP001360953">
    <property type="component" value="Unassembled WGS sequence"/>
</dbReference>
<proteinExistence type="predicted"/>
<organism evidence="2 3">
    <name type="scientific">Phyllosticta citribraziliensis</name>
    <dbReference type="NCBI Taxonomy" id="989973"/>
    <lineage>
        <taxon>Eukaryota</taxon>
        <taxon>Fungi</taxon>
        <taxon>Dikarya</taxon>
        <taxon>Ascomycota</taxon>
        <taxon>Pezizomycotina</taxon>
        <taxon>Dothideomycetes</taxon>
        <taxon>Dothideomycetes incertae sedis</taxon>
        <taxon>Botryosphaeriales</taxon>
        <taxon>Phyllostictaceae</taxon>
        <taxon>Phyllosticta</taxon>
    </lineage>
</organism>
<gene>
    <name evidence="2" type="ORF">J3D65DRAFT_606484</name>
</gene>
<keyword evidence="1" id="KW-0812">Transmembrane</keyword>
<keyword evidence="3" id="KW-1185">Reference proteome</keyword>
<dbReference type="GeneID" id="92031352"/>
<protein>
    <recommendedName>
        <fullName evidence="4">Transmembrane protein</fullName>
    </recommendedName>
</protein>
<dbReference type="RefSeq" id="XP_066651199.1">
    <property type="nucleotide sequence ID" value="XM_066798446.1"/>
</dbReference>
<evidence type="ECO:0000313" key="2">
    <source>
        <dbReference type="EMBL" id="KAK7531375.1"/>
    </source>
</evidence>
<evidence type="ECO:0008006" key="4">
    <source>
        <dbReference type="Google" id="ProtNLM"/>
    </source>
</evidence>
<accession>A0ABR1LC04</accession>
<evidence type="ECO:0000313" key="3">
    <source>
        <dbReference type="Proteomes" id="UP001360953"/>
    </source>
</evidence>
<comment type="caution">
    <text evidence="2">The sequence shown here is derived from an EMBL/GenBank/DDBJ whole genome shotgun (WGS) entry which is preliminary data.</text>
</comment>
<name>A0ABR1LC04_9PEZI</name>
<dbReference type="EMBL" id="JBBPEH010000012">
    <property type="protein sequence ID" value="KAK7531375.1"/>
    <property type="molecule type" value="Genomic_DNA"/>
</dbReference>
<evidence type="ECO:0000256" key="1">
    <source>
        <dbReference type="SAM" id="Phobius"/>
    </source>
</evidence>
<sequence length="152" mass="16623">MSSNNSTPSSSRSPSPCFSVCSSTTSMDTLLEDIGDVQQFNNWAPMPTLVPVTNVSNDFIPPPQFIPVRTVLSVTAFVSIMLKVMVLVLLFSDMILAPVSFTNKLWFGAGLGAEVALVEVVLVKVIFAILAWESGYGRRGRRNRDIAFFPSF</sequence>
<keyword evidence="1" id="KW-0472">Membrane</keyword>
<reference evidence="2 3" key="1">
    <citation type="submission" date="2024-04" db="EMBL/GenBank/DDBJ databases">
        <title>Phyllosticta paracitricarpa is synonymous to the EU quarantine fungus P. citricarpa based on phylogenomic analyses.</title>
        <authorList>
            <consortium name="Lawrence Berkeley National Laboratory"/>
            <person name="Van ingen-buijs V.A."/>
            <person name="Van westerhoven A.C."/>
            <person name="Haridas S."/>
            <person name="Skiadas P."/>
            <person name="Martin F."/>
            <person name="Groenewald J.Z."/>
            <person name="Crous P.W."/>
            <person name="Seidl M.F."/>
        </authorList>
    </citation>
    <scope>NUCLEOTIDE SEQUENCE [LARGE SCALE GENOMIC DNA]</scope>
    <source>
        <strain evidence="2 3">CPC 17464</strain>
    </source>
</reference>
<feature type="transmembrane region" description="Helical" evidence="1">
    <location>
        <begin position="71"/>
        <end position="91"/>
    </location>
</feature>
<feature type="transmembrane region" description="Helical" evidence="1">
    <location>
        <begin position="111"/>
        <end position="132"/>
    </location>
</feature>
<keyword evidence="1" id="KW-1133">Transmembrane helix</keyword>